<keyword evidence="1 5" id="KW-0132">Cell division</keyword>
<dbReference type="InterPro" id="IPR007561">
    <property type="entry name" value="Cell_div_SepF/SepF-rel"/>
</dbReference>
<evidence type="ECO:0000256" key="6">
    <source>
        <dbReference type="SAM" id="MobiDB-lite"/>
    </source>
</evidence>
<organism evidence="7 8">
    <name type="scientific">Weissella halotolerans DSM 20190</name>
    <dbReference type="NCBI Taxonomy" id="1123500"/>
    <lineage>
        <taxon>Bacteria</taxon>
        <taxon>Bacillati</taxon>
        <taxon>Bacillota</taxon>
        <taxon>Bacilli</taxon>
        <taxon>Lactobacillales</taxon>
        <taxon>Lactobacillaceae</taxon>
        <taxon>Weissella</taxon>
    </lineage>
</organism>
<dbReference type="PANTHER" id="PTHR35798">
    <property type="entry name" value="CELL DIVISION PROTEIN SEPF"/>
    <property type="match status" value="1"/>
</dbReference>
<gene>
    <name evidence="5" type="primary">sepF</name>
    <name evidence="7" type="ORF">IV68_GL001006</name>
</gene>
<dbReference type="eggNOG" id="COG1799">
    <property type="taxonomic scope" value="Bacteria"/>
</dbReference>
<dbReference type="Proteomes" id="UP000051296">
    <property type="component" value="Unassembled WGS sequence"/>
</dbReference>
<comment type="function">
    <text evidence="4 5">Cell division protein that is part of the divisome complex and is recruited early to the Z-ring. Probably stimulates Z-ring formation, perhaps through the cross-linking of FtsZ protofilaments. Its function overlaps with FtsA.</text>
</comment>
<dbReference type="InParanoid" id="A0A0R2FWG1"/>
<feature type="compositionally biased region" description="Basic and acidic residues" evidence="6">
    <location>
        <begin position="33"/>
        <end position="42"/>
    </location>
</feature>
<evidence type="ECO:0000313" key="8">
    <source>
        <dbReference type="Proteomes" id="UP000051296"/>
    </source>
</evidence>
<dbReference type="InterPro" id="IPR038594">
    <property type="entry name" value="SepF-like_sf"/>
</dbReference>
<name>A0A0R2FWG1_9LACO</name>
<dbReference type="AlphaFoldDB" id="A0A0R2FWG1"/>
<feature type="region of interest" description="Disordered" evidence="6">
    <location>
        <begin position="24"/>
        <end position="57"/>
    </location>
</feature>
<dbReference type="GO" id="GO:0005737">
    <property type="term" value="C:cytoplasm"/>
    <property type="evidence" value="ECO:0007669"/>
    <property type="project" value="UniProtKB-SubCell"/>
</dbReference>
<comment type="caution">
    <text evidence="7">The sequence shown here is derived from an EMBL/GenBank/DDBJ whole genome shotgun (WGS) entry which is preliminary data.</text>
</comment>
<dbReference type="PANTHER" id="PTHR35798:SF1">
    <property type="entry name" value="CELL DIVISION PROTEIN SEPF"/>
    <property type="match status" value="1"/>
</dbReference>
<dbReference type="RefSeq" id="WP_022791746.1">
    <property type="nucleotide sequence ID" value="NZ_ATUU01000003.1"/>
</dbReference>
<keyword evidence="2 5" id="KW-0717">Septation</keyword>
<dbReference type="STRING" id="1123500.GCA_000420365_00991"/>
<proteinExistence type="inferred from homology"/>
<dbReference type="Gene3D" id="3.30.110.150">
    <property type="entry name" value="SepF-like protein"/>
    <property type="match status" value="1"/>
</dbReference>
<dbReference type="EMBL" id="JQAX01000003">
    <property type="protein sequence ID" value="KRN31750.1"/>
    <property type="molecule type" value="Genomic_DNA"/>
</dbReference>
<dbReference type="HAMAP" id="MF_01197">
    <property type="entry name" value="SepF"/>
    <property type="match status" value="1"/>
</dbReference>
<dbReference type="FunCoup" id="A0A0R2FWG1">
    <property type="interactions" value="12"/>
</dbReference>
<comment type="subcellular location">
    <subcellularLocation>
        <location evidence="5">Cytoplasm</location>
    </subcellularLocation>
    <text evidence="5">Localizes to the division site, in a FtsZ-dependent manner.</text>
</comment>
<comment type="subunit">
    <text evidence="5">Homodimer. Interacts with FtsZ.</text>
</comment>
<sequence length="150" mass="16626">MPFNFREFFGVGDDYYKDEVVDQPNEEVGPESGRAENMHEQATRPTQRAKVLSMDGSNRTSASKIALYEPRTYADAQTIATQILQGEAVIVNFGSIDEKNQLRVLDYIAGATFAVDGMVERVGEQIFLATPHNFEITGSLSQNIGAQFNN</sequence>
<dbReference type="GO" id="GO:0043093">
    <property type="term" value="P:FtsZ-dependent cytokinesis"/>
    <property type="evidence" value="ECO:0007669"/>
    <property type="project" value="UniProtKB-UniRule"/>
</dbReference>
<keyword evidence="8" id="KW-1185">Reference proteome</keyword>
<protein>
    <recommendedName>
        <fullName evidence="5">Cell division protein SepF</fullName>
    </recommendedName>
</protein>
<keyword evidence="5" id="KW-0963">Cytoplasm</keyword>
<dbReference type="PATRIC" id="fig|1123500.6.peg.1010"/>
<dbReference type="InterPro" id="IPR023052">
    <property type="entry name" value="Cell_div_SepF"/>
</dbReference>
<evidence type="ECO:0000256" key="5">
    <source>
        <dbReference type="HAMAP-Rule" id="MF_01197"/>
    </source>
</evidence>
<evidence type="ECO:0000256" key="2">
    <source>
        <dbReference type="ARBA" id="ARBA00023210"/>
    </source>
</evidence>
<dbReference type="Pfam" id="PF04472">
    <property type="entry name" value="SepF"/>
    <property type="match status" value="1"/>
</dbReference>
<evidence type="ECO:0000313" key="7">
    <source>
        <dbReference type="EMBL" id="KRN31750.1"/>
    </source>
</evidence>
<keyword evidence="3 5" id="KW-0131">Cell cycle</keyword>
<accession>A0A0R2FWG1</accession>
<evidence type="ECO:0000256" key="1">
    <source>
        <dbReference type="ARBA" id="ARBA00022618"/>
    </source>
</evidence>
<dbReference type="OrthoDB" id="9815206at2"/>
<comment type="similarity">
    <text evidence="5">Belongs to the SepF family.</text>
</comment>
<dbReference type="GO" id="GO:0000917">
    <property type="term" value="P:division septum assembly"/>
    <property type="evidence" value="ECO:0007669"/>
    <property type="project" value="UniProtKB-KW"/>
</dbReference>
<evidence type="ECO:0000256" key="3">
    <source>
        <dbReference type="ARBA" id="ARBA00023306"/>
    </source>
</evidence>
<reference evidence="7 8" key="1">
    <citation type="journal article" date="2015" name="Genome Announc.">
        <title>Expanding the biotechnology potential of lactobacilli through comparative genomics of 213 strains and associated genera.</title>
        <authorList>
            <person name="Sun Z."/>
            <person name="Harris H.M."/>
            <person name="McCann A."/>
            <person name="Guo C."/>
            <person name="Argimon S."/>
            <person name="Zhang W."/>
            <person name="Yang X."/>
            <person name="Jeffery I.B."/>
            <person name="Cooney J.C."/>
            <person name="Kagawa T.F."/>
            <person name="Liu W."/>
            <person name="Song Y."/>
            <person name="Salvetti E."/>
            <person name="Wrobel A."/>
            <person name="Rasinkangas P."/>
            <person name="Parkhill J."/>
            <person name="Rea M.C."/>
            <person name="O'Sullivan O."/>
            <person name="Ritari J."/>
            <person name="Douillard F.P."/>
            <person name="Paul Ross R."/>
            <person name="Yang R."/>
            <person name="Briner A.E."/>
            <person name="Felis G.E."/>
            <person name="de Vos W.M."/>
            <person name="Barrangou R."/>
            <person name="Klaenhammer T.R."/>
            <person name="Caufield P.W."/>
            <person name="Cui Y."/>
            <person name="Zhang H."/>
            <person name="O'Toole P.W."/>
        </authorList>
    </citation>
    <scope>NUCLEOTIDE SEQUENCE [LARGE SCALE GENOMIC DNA]</scope>
    <source>
        <strain evidence="7 8">DSM 20190</strain>
    </source>
</reference>
<evidence type="ECO:0000256" key="4">
    <source>
        <dbReference type="ARBA" id="ARBA00044936"/>
    </source>
</evidence>